<evidence type="ECO:0000256" key="7">
    <source>
        <dbReference type="ARBA" id="ARBA00022884"/>
    </source>
</evidence>
<sequence length="636" mass="72303">MNIQGIISVSRKGTGYIKVIDREEDIEVDSRHLNTALNGDMVEAILHPFQIDAKRQTGEVLKIISRAKGGFAGVLERENGIFFLKPDDPKMYTDILIPQKRLGGVKVGQKVFGEIVSWNDPRKAPEGKIVRILGRPGENEAEMQAIVLERGFAPEIKTEAQKEAQSLKRAGITPRDYNLRRDFRQIPTLTIDPEDAKDFDDAISIREIGAGEWEVGVHIADVSHYVKWESALDREARERGTSVYLVDRTIPMLPEILSNDLCSLLPGVDRLCLSAVFILDKEAKVKKEWFGKTVINSQKRFTYREAEKAIKESVYPWHKELAALNRLAKKLTAERFREGAISLDQAEVKFVLAPDGAPIKVVKKERGDSNKLIEEFMLLANKKVAETISAKIKASPERGAFVYRVHDAPNPEKMENLAFFLRSLGYKIALKNGVIENSEINKILESLEGKSEKDTIHRVIVQSMAKAVYSTHNIGHYGLAFKHYTHFTSPIRRYPDIIAHRILTDYCQGKKIASDKLREYEIAARISSEQERRAADAERASVKLKYAEYMAKRLGQKFKGVISGITEWGIYVEEAETKCEGLVRIRDMRDDYYIFNEKRLELSGEKKHRKYRLGDQVTIKVKAVDLAQKTIDYILI</sequence>
<dbReference type="InterPro" id="IPR022966">
    <property type="entry name" value="RNase_II/R_CS"/>
</dbReference>
<dbReference type="Proteomes" id="UP000176192">
    <property type="component" value="Unassembled WGS sequence"/>
</dbReference>
<dbReference type="GO" id="GO:0008859">
    <property type="term" value="F:exoribonuclease II activity"/>
    <property type="evidence" value="ECO:0007669"/>
    <property type="project" value="UniProtKB-UniRule"/>
</dbReference>
<evidence type="ECO:0000256" key="5">
    <source>
        <dbReference type="ARBA" id="ARBA00022801"/>
    </source>
</evidence>
<keyword evidence="6 8" id="KW-0269">Exonuclease</keyword>
<keyword evidence="4 8" id="KW-0540">Nuclease</keyword>
<keyword evidence="7 8" id="KW-0694">RNA-binding</keyword>
<dbReference type="PANTHER" id="PTHR23355">
    <property type="entry name" value="RIBONUCLEASE"/>
    <property type="match status" value="1"/>
</dbReference>
<evidence type="ECO:0000256" key="6">
    <source>
        <dbReference type="ARBA" id="ARBA00022839"/>
    </source>
</evidence>
<gene>
    <name evidence="8" type="primary">rnr</name>
    <name evidence="10" type="ORF">A3G06_02695</name>
</gene>
<proteinExistence type="inferred from homology"/>
<dbReference type="InterPro" id="IPR040476">
    <property type="entry name" value="CSD2"/>
</dbReference>
<protein>
    <recommendedName>
        <fullName evidence="8">Ribonuclease R</fullName>
        <shortName evidence="8">RNase R</shortName>
        <ecNumber evidence="8">3.1.13.1</ecNumber>
    </recommendedName>
</protein>
<comment type="subcellular location">
    <subcellularLocation>
        <location evidence="2 8">Cytoplasm</location>
    </subcellularLocation>
</comment>
<evidence type="ECO:0000313" key="10">
    <source>
        <dbReference type="EMBL" id="OGJ03492.1"/>
    </source>
</evidence>
<dbReference type="InterPro" id="IPR013223">
    <property type="entry name" value="RNase_B_OB_dom"/>
</dbReference>
<dbReference type="InterPro" id="IPR050180">
    <property type="entry name" value="RNR_Ribonuclease"/>
</dbReference>
<evidence type="ECO:0000256" key="3">
    <source>
        <dbReference type="ARBA" id="ARBA00022490"/>
    </source>
</evidence>
<dbReference type="Pfam" id="PF00575">
    <property type="entry name" value="S1"/>
    <property type="match status" value="1"/>
</dbReference>
<dbReference type="InterPro" id="IPR001900">
    <property type="entry name" value="RNase_II/R"/>
</dbReference>
<dbReference type="GO" id="GO:0005829">
    <property type="term" value="C:cytosol"/>
    <property type="evidence" value="ECO:0007669"/>
    <property type="project" value="TreeGrafter"/>
</dbReference>
<dbReference type="NCBIfam" id="TIGR02063">
    <property type="entry name" value="RNase_R"/>
    <property type="match status" value="1"/>
</dbReference>
<dbReference type="STRING" id="1801797.A3G06_02695"/>
<dbReference type="NCBIfam" id="TIGR00358">
    <property type="entry name" value="3_prime_RNase"/>
    <property type="match status" value="1"/>
</dbReference>
<dbReference type="EC" id="3.1.13.1" evidence="8"/>
<dbReference type="HAMAP" id="MF_01895">
    <property type="entry name" value="RNase_R"/>
    <property type="match status" value="1"/>
</dbReference>
<dbReference type="PROSITE" id="PS01175">
    <property type="entry name" value="RIBONUCLEASE_II"/>
    <property type="match status" value="1"/>
</dbReference>
<feature type="domain" description="S1 motif" evidence="9">
    <location>
        <begin position="555"/>
        <end position="636"/>
    </location>
</feature>
<dbReference type="PROSITE" id="PS50126">
    <property type="entry name" value="S1"/>
    <property type="match status" value="1"/>
</dbReference>
<comment type="similarity">
    <text evidence="8">Belongs to the RNR ribonuclease family. RNase R subfamily.</text>
</comment>
<evidence type="ECO:0000256" key="4">
    <source>
        <dbReference type="ARBA" id="ARBA00022722"/>
    </source>
</evidence>
<evidence type="ECO:0000259" key="9">
    <source>
        <dbReference type="PROSITE" id="PS50126"/>
    </source>
</evidence>
<name>A0A1F6YAV9_9BACT</name>
<dbReference type="InterPro" id="IPR004476">
    <property type="entry name" value="RNase_II/RNase_R"/>
</dbReference>
<comment type="caution">
    <text evidence="10">The sequence shown here is derived from an EMBL/GenBank/DDBJ whole genome shotgun (WGS) entry which is preliminary data.</text>
</comment>
<accession>A0A1F6YAV9</accession>
<dbReference type="Gene3D" id="2.40.50.140">
    <property type="entry name" value="Nucleic acid-binding proteins"/>
    <property type="match status" value="2"/>
</dbReference>
<dbReference type="InterPro" id="IPR003029">
    <property type="entry name" value="S1_domain"/>
</dbReference>
<dbReference type="InterPro" id="IPR011805">
    <property type="entry name" value="RNase_R"/>
</dbReference>
<dbReference type="EMBL" id="MFVV01000018">
    <property type="protein sequence ID" value="OGJ03492.1"/>
    <property type="molecule type" value="Genomic_DNA"/>
</dbReference>
<dbReference type="SMART" id="SM00955">
    <property type="entry name" value="RNB"/>
    <property type="match status" value="1"/>
</dbReference>
<comment type="function">
    <text evidence="8">3'-5' exoribonuclease that releases 5'-nucleoside monophosphates and is involved in maturation of structured RNAs.</text>
</comment>
<dbReference type="GO" id="GO:0006402">
    <property type="term" value="P:mRNA catabolic process"/>
    <property type="evidence" value="ECO:0007669"/>
    <property type="project" value="TreeGrafter"/>
</dbReference>
<dbReference type="SUPFAM" id="SSF50249">
    <property type="entry name" value="Nucleic acid-binding proteins"/>
    <property type="match status" value="4"/>
</dbReference>
<comment type="catalytic activity">
    <reaction evidence="1 8">
        <text>Exonucleolytic cleavage in the 3'- to 5'-direction to yield nucleoside 5'-phosphates.</text>
        <dbReference type="EC" id="3.1.13.1"/>
    </reaction>
</comment>
<dbReference type="CDD" id="cd04471">
    <property type="entry name" value="S1_RNase_R"/>
    <property type="match status" value="1"/>
</dbReference>
<dbReference type="Pfam" id="PF00773">
    <property type="entry name" value="RNB"/>
    <property type="match status" value="1"/>
</dbReference>
<dbReference type="GO" id="GO:0003723">
    <property type="term" value="F:RNA binding"/>
    <property type="evidence" value="ECO:0007669"/>
    <property type="project" value="UniProtKB-UniRule"/>
</dbReference>
<dbReference type="Pfam" id="PF17876">
    <property type="entry name" value="CSD2"/>
    <property type="match status" value="1"/>
</dbReference>
<dbReference type="PANTHER" id="PTHR23355:SF9">
    <property type="entry name" value="DIS3-LIKE EXONUCLEASE 2"/>
    <property type="match status" value="1"/>
</dbReference>
<organism evidence="10 11">
    <name type="scientific">Candidatus Nomurabacteria bacterium RIFCSPLOWO2_12_FULL_46_14</name>
    <dbReference type="NCBI Taxonomy" id="1801797"/>
    <lineage>
        <taxon>Bacteria</taxon>
        <taxon>Candidatus Nomuraibacteriota</taxon>
    </lineage>
</organism>
<dbReference type="Pfam" id="PF08206">
    <property type="entry name" value="OB_RNB"/>
    <property type="match status" value="1"/>
</dbReference>
<dbReference type="SMART" id="SM00316">
    <property type="entry name" value="S1"/>
    <property type="match status" value="1"/>
</dbReference>
<dbReference type="InterPro" id="IPR012340">
    <property type="entry name" value="NA-bd_OB-fold"/>
</dbReference>
<evidence type="ECO:0000256" key="8">
    <source>
        <dbReference type="HAMAP-Rule" id="MF_01895"/>
    </source>
</evidence>
<keyword evidence="3 8" id="KW-0963">Cytoplasm</keyword>
<evidence type="ECO:0000256" key="1">
    <source>
        <dbReference type="ARBA" id="ARBA00001849"/>
    </source>
</evidence>
<evidence type="ECO:0000313" key="11">
    <source>
        <dbReference type="Proteomes" id="UP000176192"/>
    </source>
</evidence>
<dbReference type="AlphaFoldDB" id="A0A1F6YAV9"/>
<reference evidence="10 11" key="1">
    <citation type="journal article" date="2016" name="Nat. Commun.">
        <title>Thousands of microbial genomes shed light on interconnected biogeochemical processes in an aquifer system.</title>
        <authorList>
            <person name="Anantharaman K."/>
            <person name="Brown C.T."/>
            <person name="Hug L.A."/>
            <person name="Sharon I."/>
            <person name="Castelle C.J."/>
            <person name="Probst A.J."/>
            <person name="Thomas B.C."/>
            <person name="Singh A."/>
            <person name="Wilkins M.J."/>
            <person name="Karaoz U."/>
            <person name="Brodie E.L."/>
            <person name="Williams K.H."/>
            <person name="Hubbard S.S."/>
            <person name="Banfield J.F."/>
        </authorList>
    </citation>
    <scope>NUCLEOTIDE SEQUENCE [LARGE SCALE GENOMIC DNA]</scope>
</reference>
<keyword evidence="5 8" id="KW-0378">Hydrolase</keyword>
<evidence type="ECO:0000256" key="2">
    <source>
        <dbReference type="ARBA" id="ARBA00004496"/>
    </source>
</evidence>